<reference evidence="1" key="1">
    <citation type="submission" date="2022-08" db="EMBL/GenBank/DDBJ databases">
        <authorList>
            <person name="Zhang D."/>
        </authorList>
    </citation>
    <scope>NUCLEOTIDE SEQUENCE</scope>
    <source>
        <strain evidence="1">XJ19-11</strain>
    </source>
</reference>
<sequence>MAYQFPFIESKKLKGVLSVLLMVILVFSTKNLQAQQEPDGEAMLTFSYPSLGQAYLNVVFFDNVPFLPLGEVLSMLYIGNERTSNGKGLQGVFPSKNDNWLIDPLLGMVTIKGNRETLPADKFYMGGMDIYLHPDYYSRIFGLNFLVNFNALSLSLTAEFPLPIDERQKREALRKKLQQSAANKDLSDAPLLHGRDRKLFAPGMLDYNLNYNYGDGSQNLGILLNAGMEFLGGDLQGLYSGTVQEGSLFSSFSGARWRYVLPGGLLPDKNAGMTGISVGQINTTGLNNSVDILGVGITNNPVIPRMKLDVFVIDGYTEPDSEVELLIGGQLVDFLRADDVGYYRFNAPISFGVVRLAIRIYTPQGEVKIEERQLQIPFTFLPKGFVTYNLQAGLAETSLDSLDKDLIGHADIAYGVTNALTVRAGVDNGAVFGKNMTYGVFGLSARIRQQYLLNVDVLPDRYYQASASVFYANNTSINAQFTEFVPESEFNLVGQVREANLNAFFPFKTFGRFSGFRITGERQWYESGFRTNYQTDFNTQIGRVVARVNYRARISGLKDIGTGIEPPNLYNAIGQFTASVTYTLKRDPSVPVFVRGMFFRGQYRYDTYNKTPISYNLMISQTLFKMGRLTMGYEMDAIREKGQFQLGFLYDFRGLRTSTQFSASRNNYSAQQAITGSLGIDPSGYILPDNRDQVTRSGVAVRLFIDANENGVFDPGEVVVPAKAVRLDRSANMLLGSDGILRITQLQAYWKYQMEVDIHALPNPNLAPKVKRFTFVAEPNRYRSIDIPLYQTGIIEGYVVVDHNNKEEGLGGLRLILEKLNDSEPLQLLRTFTDGGFYVFGLMPGKYRLYADPKQLEFMNVASEPGILEFEIKALADGDYLENLNFKLRYKKE</sequence>
<name>A0A9X2P4X1_9BACT</name>
<comment type="caution">
    <text evidence="1">The sequence shown here is derived from an EMBL/GenBank/DDBJ whole genome shotgun (WGS) entry which is preliminary data.</text>
</comment>
<organism evidence="1 2">
    <name type="scientific">Aquiflexum gelatinilyticum</name>
    <dbReference type="NCBI Taxonomy" id="2961943"/>
    <lineage>
        <taxon>Bacteria</taxon>
        <taxon>Pseudomonadati</taxon>
        <taxon>Bacteroidota</taxon>
        <taxon>Cytophagia</taxon>
        <taxon>Cytophagales</taxon>
        <taxon>Cyclobacteriaceae</taxon>
        <taxon>Aquiflexum</taxon>
    </lineage>
</organism>
<evidence type="ECO:0000313" key="2">
    <source>
        <dbReference type="Proteomes" id="UP001142175"/>
    </source>
</evidence>
<dbReference type="Proteomes" id="UP001142175">
    <property type="component" value="Unassembled WGS sequence"/>
</dbReference>
<dbReference type="AlphaFoldDB" id="A0A9X2P4X1"/>
<accession>A0A9X2P4X1</accession>
<evidence type="ECO:0000313" key="1">
    <source>
        <dbReference type="EMBL" id="MCR9016419.1"/>
    </source>
</evidence>
<keyword evidence="2" id="KW-1185">Reference proteome</keyword>
<dbReference type="RefSeq" id="WP_258424263.1">
    <property type="nucleotide sequence ID" value="NZ_JANSUY010000014.1"/>
</dbReference>
<proteinExistence type="predicted"/>
<gene>
    <name evidence="1" type="ORF">NU887_15360</name>
</gene>
<dbReference type="EMBL" id="JANSUY010000014">
    <property type="protein sequence ID" value="MCR9016419.1"/>
    <property type="molecule type" value="Genomic_DNA"/>
</dbReference>
<evidence type="ECO:0008006" key="3">
    <source>
        <dbReference type="Google" id="ProtNLM"/>
    </source>
</evidence>
<protein>
    <recommendedName>
        <fullName evidence="3">Carboxypeptidase regulatory-like domain-containing protein</fullName>
    </recommendedName>
</protein>